<name>A0A3P9DK77_9CICH</name>
<dbReference type="FunFam" id="2.20.100.10:FF:000007">
    <property type="entry name" value="Thrombospondin 1"/>
    <property type="match status" value="1"/>
</dbReference>
<dbReference type="InterPro" id="IPR052065">
    <property type="entry name" value="Compl_asym_regulator"/>
</dbReference>
<keyword evidence="3" id="KW-0245">EGF-like domain</keyword>
<dbReference type="Gene3D" id="2.20.100.10">
    <property type="entry name" value="Thrombospondin type-1 (TSP1) repeat"/>
    <property type="match status" value="5"/>
</dbReference>
<dbReference type="PANTHER" id="PTHR22906:SF54">
    <property type="entry name" value="IG-LIKE DOMAIN-CONTAINING PROTEIN"/>
    <property type="match status" value="1"/>
</dbReference>
<dbReference type="FunFam" id="2.20.100.10:FF:000067">
    <property type="entry name" value="Hemicentin 1"/>
    <property type="match status" value="1"/>
</dbReference>
<dbReference type="FunFam" id="2.20.100.10:FF:000002">
    <property type="entry name" value="Unc-5 netrin receptor C"/>
    <property type="match status" value="1"/>
</dbReference>
<evidence type="ECO:0000256" key="1">
    <source>
        <dbReference type="ARBA" id="ARBA00004239"/>
    </source>
</evidence>
<keyword evidence="7" id="KW-1015">Disulfide bond</keyword>
<dbReference type="Pfam" id="PF00090">
    <property type="entry name" value="TSP_1"/>
    <property type="match status" value="5"/>
</dbReference>
<keyword evidence="5" id="KW-0677">Repeat</keyword>
<evidence type="ECO:0000313" key="9">
    <source>
        <dbReference type="Ensembl" id="ENSMZEP00005034592.1"/>
    </source>
</evidence>
<dbReference type="AlphaFoldDB" id="A0A3P9DK77"/>
<evidence type="ECO:0000256" key="8">
    <source>
        <dbReference type="ARBA" id="ARBA00023180"/>
    </source>
</evidence>
<comment type="subcellular location">
    <subcellularLocation>
        <location evidence="1">Secreted</location>
        <location evidence="1">Extracellular space</location>
    </subcellularLocation>
</comment>
<organism evidence="9 10">
    <name type="scientific">Maylandia zebra</name>
    <name type="common">zebra mbuna</name>
    <dbReference type="NCBI Taxonomy" id="106582"/>
    <lineage>
        <taxon>Eukaryota</taxon>
        <taxon>Metazoa</taxon>
        <taxon>Chordata</taxon>
        <taxon>Craniata</taxon>
        <taxon>Vertebrata</taxon>
        <taxon>Euteleostomi</taxon>
        <taxon>Actinopterygii</taxon>
        <taxon>Neopterygii</taxon>
        <taxon>Teleostei</taxon>
        <taxon>Neoteleostei</taxon>
        <taxon>Acanthomorphata</taxon>
        <taxon>Ovalentaria</taxon>
        <taxon>Cichlomorphae</taxon>
        <taxon>Cichliformes</taxon>
        <taxon>Cichlidae</taxon>
        <taxon>African cichlids</taxon>
        <taxon>Pseudocrenilabrinae</taxon>
        <taxon>Haplochromini</taxon>
        <taxon>Maylandia</taxon>
        <taxon>Maylandia zebra complex</taxon>
    </lineage>
</organism>
<reference evidence="9" key="1">
    <citation type="submission" date="2025-08" db="UniProtKB">
        <authorList>
            <consortium name="Ensembl"/>
        </authorList>
    </citation>
    <scope>IDENTIFICATION</scope>
</reference>
<dbReference type="SUPFAM" id="SSF82895">
    <property type="entry name" value="TSP-1 type 1 repeat"/>
    <property type="match status" value="5"/>
</dbReference>
<keyword evidence="4" id="KW-0732">Signal</keyword>
<sequence length="411" mass="44754">DLHGDTECLDSPSVTSCEAGVLQCQSVPGCHVDGGWSQWGAWTECSLSCGGGVKFRRRLCDNPSPQSGGRGCLGDVFYTTICIVTCVMSVCIVSPESVGPWLPWSQWSECSVSCGGGQQYRSRLCSLPACSGQMENICCCDTVGHCPVHGALSSWGPWSPCSLSCGGLGLKTRSKGCTQPAPARGGRDCQGPRRETTYCQAPDCPVDGGWSRWSPWSRCDKRCGGGRSIRTRSCSSPPPKNGGKKCAGEKNQVKPCNTKPLDGAWTPWSVWSDCSATCGRGTHVRTRACINPPPRNNGSHCSGPEKETQDCQTPPCLGLYLKARKEKPHILSNQREFHLLLYQQMTFALGLLGHRAPRRVGRGLYHDTGRVCASREEMRRVPLRSRLRGTAWRRSCATNSPVQVQESCWQH</sequence>
<proteinExistence type="predicted"/>
<dbReference type="Ensembl" id="ENSMZET00005035805.1">
    <property type="protein sequence ID" value="ENSMZEP00005034592.1"/>
    <property type="gene ID" value="ENSMZEG00005025838.1"/>
</dbReference>
<evidence type="ECO:0000256" key="7">
    <source>
        <dbReference type="ARBA" id="ARBA00023157"/>
    </source>
</evidence>
<dbReference type="GO" id="GO:0005576">
    <property type="term" value="C:extracellular region"/>
    <property type="evidence" value="ECO:0007669"/>
    <property type="project" value="UniProtKB-SubCell"/>
</dbReference>
<dbReference type="InterPro" id="IPR000884">
    <property type="entry name" value="TSP1_rpt"/>
</dbReference>
<evidence type="ECO:0000256" key="4">
    <source>
        <dbReference type="ARBA" id="ARBA00022729"/>
    </source>
</evidence>
<evidence type="ECO:0000256" key="3">
    <source>
        <dbReference type="ARBA" id="ARBA00022536"/>
    </source>
</evidence>
<accession>A0A3P9DK77</accession>
<dbReference type="Proteomes" id="UP000265160">
    <property type="component" value="Unplaced"/>
</dbReference>
<protein>
    <recommendedName>
        <fullName evidence="11">PROP</fullName>
    </recommendedName>
</protein>
<evidence type="ECO:0008006" key="11">
    <source>
        <dbReference type="Google" id="ProtNLM"/>
    </source>
</evidence>
<dbReference type="PANTHER" id="PTHR22906">
    <property type="entry name" value="PROPERDIN"/>
    <property type="match status" value="1"/>
</dbReference>
<reference evidence="9" key="2">
    <citation type="submission" date="2025-09" db="UniProtKB">
        <authorList>
            <consortium name="Ensembl"/>
        </authorList>
    </citation>
    <scope>IDENTIFICATION</scope>
</reference>
<evidence type="ECO:0000256" key="6">
    <source>
        <dbReference type="ARBA" id="ARBA00022837"/>
    </source>
</evidence>
<dbReference type="PRINTS" id="PR01705">
    <property type="entry name" value="TSP1REPEAT"/>
</dbReference>
<evidence type="ECO:0000256" key="2">
    <source>
        <dbReference type="ARBA" id="ARBA00022525"/>
    </source>
</evidence>
<keyword evidence="8" id="KW-0325">Glycoprotein</keyword>
<dbReference type="GeneTree" id="ENSGT00440000038972"/>
<dbReference type="FunFam" id="2.20.100.10:FF:000080">
    <property type="entry name" value="SCO-spondin"/>
    <property type="match status" value="1"/>
</dbReference>
<evidence type="ECO:0000313" key="10">
    <source>
        <dbReference type="Proteomes" id="UP000265160"/>
    </source>
</evidence>
<dbReference type="PROSITE" id="PS50092">
    <property type="entry name" value="TSP1"/>
    <property type="match status" value="4"/>
</dbReference>
<keyword evidence="10" id="KW-1185">Reference proteome</keyword>
<keyword evidence="2" id="KW-0964">Secreted</keyword>
<dbReference type="SMART" id="SM00209">
    <property type="entry name" value="TSP1"/>
    <property type="match status" value="5"/>
</dbReference>
<dbReference type="InterPro" id="IPR036383">
    <property type="entry name" value="TSP1_rpt_sf"/>
</dbReference>
<keyword evidence="6" id="KW-0106">Calcium</keyword>
<evidence type="ECO:0000256" key="5">
    <source>
        <dbReference type="ARBA" id="ARBA00022737"/>
    </source>
</evidence>